<evidence type="ECO:0000256" key="3">
    <source>
        <dbReference type="ARBA" id="ARBA00023295"/>
    </source>
</evidence>
<dbReference type="Pfam" id="PF00128">
    <property type="entry name" value="Alpha-amylase"/>
    <property type="match status" value="1"/>
</dbReference>
<comment type="catalytic activity">
    <reaction evidence="5">
        <text>Endohydrolysis of (1-&gt;4)-alpha-D-glucosidic linkages in polysaccharides containing three or more (1-&gt;4)-alpha-linked D-glucose units.</text>
        <dbReference type="EC" id="3.2.1.1"/>
    </reaction>
</comment>
<feature type="chain" id="PRO_5004748805" description="Alpha-amylase" evidence="6">
    <location>
        <begin position="29"/>
        <end position="528"/>
    </location>
</feature>
<feature type="domain" description="Glycosyl hydrolase family 13 catalytic" evidence="7">
    <location>
        <begin position="46"/>
        <end position="440"/>
    </location>
</feature>
<dbReference type="GO" id="GO:0043169">
    <property type="term" value="F:cation binding"/>
    <property type="evidence" value="ECO:0007669"/>
    <property type="project" value="InterPro"/>
</dbReference>
<evidence type="ECO:0000256" key="2">
    <source>
        <dbReference type="ARBA" id="ARBA00022801"/>
    </source>
</evidence>
<dbReference type="SUPFAM" id="SSF51445">
    <property type="entry name" value="(Trans)glycosidases"/>
    <property type="match status" value="1"/>
</dbReference>
<dbReference type="EC" id="3.2.1.1" evidence="5"/>
<dbReference type="AlphaFoldDB" id="V6J2E4"/>
<dbReference type="SUPFAM" id="SSF51011">
    <property type="entry name" value="Glycosyl hydrolase domain"/>
    <property type="match status" value="1"/>
</dbReference>
<dbReference type="GO" id="GO:0009313">
    <property type="term" value="P:oligosaccharide catabolic process"/>
    <property type="evidence" value="ECO:0007669"/>
    <property type="project" value="TreeGrafter"/>
</dbReference>
<evidence type="ECO:0000259" key="7">
    <source>
        <dbReference type="SMART" id="SM00642"/>
    </source>
</evidence>
<dbReference type="InterPro" id="IPR045857">
    <property type="entry name" value="O16G_dom_2"/>
</dbReference>
<protein>
    <recommendedName>
        <fullName evidence="5">Alpha-amylase</fullName>
        <ecNumber evidence="5">3.2.1.1</ecNumber>
    </recommendedName>
</protein>
<evidence type="ECO:0000256" key="5">
    <source>
        <dbReference type="RuleBase" id="RU361134"/>
    </source>
</evidence>
<evidence type="ECO:0000256" key="4">
    <source>
        <dbReference type="RuleBase" id="RU003615"/>
    </source>
</evidence>
<dbReference type="Gene3D" id="2.60.40.1180">
    <property type="entry name" value="Golgi alpha-mannosidase II"/>
    <property type="match status" value="1"/>
</dbReference>
<dbReference type="STRING" id="1395513.P343_00575"/>
<keyword evidence="2 5" id="KW-0378">Hydrolase</keyword>
<accession>V6J2E4</accession>
<proteinExistence type="inferred from homology"/>
<dbReference type="CDD" id="cd11316">
    <property type="entry name" value="AmyAc_bac2_AmyA"/>
    <property type="match status" value="1"/>
</dbReference>
<dbReference type="EMBL" id="AWTC01000001">
    <property type="protein sequence ID" value="EST13326.1"/>
    <property type="molecule type" value="Genomic_DNA"/>
</dbReference>
<dbReference type="Gene3D" id="3.20.20.80">
    <property type="entry name" value="Glycosidases"/>
    <property type="match status" value="1"/>
</dbReference>
<dbReference type="PRINTS" id="PR00110">
    <property type="entry name" value="ALPHAAMYLASE"/>
</dbReference>
<reference evidence="8 9" key="1">
    <citation type="journal article" date="2013" name="Genome Announc.">
        <title>Genome Sequence of Sporolactobacillus laevolacticus DSM442, an Efficient Polymer-Grade D-Lactate Producer from Agricultural Waste Cottonseed as a Nitrogen Source.</title>
        <authorList>
            <person name="Wang H."/>
            <person name="Wang L."/>
            <person name="Ju J."/>
            <person name="Yu B."/>
            <person name="Ma Y."/>
        </authorList>
    </citation>
    <scope>NUCLEOTIDE SEQUENCE [LARGE SCALE GENOMIC DNA]</scope>
    <source>
        <strain evidence="8 9">DSM 442</strain>
    </source>
</reference>
<dbReference type="Pfam" id="PF23915">
    <property type="entry name" value="SusG_C"/>
    <property type="match status" value="1"/>
</dbReference>
<dbReference type="PANTHER" id="PTHR10357">
    <property type="entry name" value="ALPHA-AMYLASE FAMILY MEMBER"/>
    <property type="match status" value="1"/>
</dbReference>
<dbReference type="SMART" id="SM00642">
    <property type="entry name" value="Aamy"/>
    <property type="match status" value="1"/>
</dbReference>
<dbReference type="eggNOG" id="COG0366">
    <property type="taxonomic scope" value="Bacteria"/>
</dbReference>
<dbReference type="InterPro" id="IPR017853">
    <property type="entry name" value="GH"/>
</dbReference>
<keyword evidence="5" id="KW-0119">Carbohydrate metabolism</keyword>
<dbReference type="RefSeq" id="WP_023508440.1">
    <property type="nucleotide sequence ID" value="NZ_AWTC01000001.1"/>
</dbReference>
<evidence type="ECO:0000256" key="6">
    <source>
        <dbReference type="SAM" id="SignalP"/>
    </source>
</evidence>
<dbReference type="Gene3D" id="3.90.400.10">
    <property type="entry name" value="Oligo-1,6-glucosidase, Domain 2"/>
    <property type="match status" value="1"/>
</dbReference>
<dbReference type="InterPro" id="IPR013780">
    <property type="entry name" value="Glyco_hydro_b"/>
</dbReference>
<dbReference type="InterPro" id="IPR006046">
    <property type="entry name" value="Alpha_amylase"/>
</dbReference>
<keyword evidence="6" id="KW-0732">Signal</keyword>
<comment type="caution">
    <text evidence="8">The sequence shown here is derived from an EMBL/GenBank/DDBJ whole genome shotgun (WGS) entry which is preliminary data.</text>
</comment>
<feature type="signal peptide" evidence="6">
    <location>
        <begin position="1"/>
        <end position="28"/>
    </location>
</feature>
<dbReference type="PANTHER" id="PTHR10357:SF179">
    <property type="entry name" value="NEUTRAL AND BASIC AMINO ACID TRANSPORT PROTEIN RBAT"/>
    <property type="match status" value="1"/>
</dbReference>
<evidence type="ECO:0000313" key="8">
    <source>
        <dbReference type="EMBL" id="EST13326.1"/>
    </source>
</evidence>
<organism evidence="8 9">
    <name type="scientific">Sporolactobacillus laevolacticus DSM 442</name>
    <dbReference type="NCBI Taxonomy" id="1395513"/>
    <lineage>
        <taxon>Bacteria</taxon>
        <taxon>Bacillati</taxon>
        <taxon>Bacillota</taxon>
        <taxon>Bacilli</taxon>
        <taxon>Bacillales</taxon>
        <taxon>Sporolactobacillaceae</taxon>
        <taxon>Sporolactobacillus</taxon>
    </lineage>
</organism>
<evidence type="ECO:0000256" key="1">
    <source>
        <dbReference type="ARBA" id="ARBA00008061"/>
    </source>
</evidence>
<comment type="similarity">
    <text evidence="1 4">Belongs to the glycosyl hydrolase 13 family.</text>
</comment>
<dbReference type="Proteomes" id="UP000018296">
    <property type="component" value="Unassembled WGS sequence"/>
</dbReference>
<keyword evidence="9" id="KW-1185">Reference proteome</keyword>
<keyword evidence="3 5" id="KW-0326">Glycosidase</keyword>
<gene>
    <name evidence="8" type="ORF">P343_00575</name>
</gene>
<dbReference type="InterPro" id="IPR006047">
    <property type="entry name" value="GH13_cat_dom"/>
</dbReference>
<sequence>MKKQFWIKIVSAVLTLVFIFSFASQSFAKSDSFFRSNQSNLGVYYELFVNSFYDSNHDGHGDLNGITQKLDYLNDGHKNSKTDLGVNAIWLMPIYPSPTYHKYDTTDFYNVDPQYGTLSDFRRLAREAHERGVKVILDIALNHTSNQNPWFLAAENDKNSPYRDYYIWADKNTDINEKGPWGQQVWHETHPGSGDYYYGVFDKAMPDLNYDNPKVREEAINIGKFWLNQGADGFRLDAAMHIYTGDTEKNVAWWDEFSQALKKTDPKVYLVGEVWDRPNNIAPYYQALNSNFNFDLAGKILDAVQSGENNGLVAFEMSALSQYQSVNANAIDAPFLTNHDQPRTMSLLNGNVDKAKLSASVLLTMPGNPYIYYGEEIGMLGAGPDEFKREPFRWYPGDGEGQTTWETPQYNVGPNAVSVQSEDLDPNSLLNRYRELIHLRNSNPALVSGDIKDFQTGDSRVLGYTRNDQKDSVLVLNNLSDQTVTITVDKEAFKTHKVLFSTFSHENVKRGHGTIKITLPSYSTILLK</sequence>
<evidence type="ECO:0000313" key="9">
    <source>
        <dbReference type="Proteomes" id="UP000018296"/>
    </source>
</evidence>
<dbReference type="GO" id="GO:0004556">
    <property type="term" value="F:alpha-amylase activity"/>
    <property type="evidence" value="ECO:0007669"/>
    <property type="project" value="UniProtKB-UniRule"/>
</dbReference>
<dbReference type="PATRIC" id="fig|1395513.3.peg.116"/>
<dbReference type="OrthoDB" id="9805159at2"/>
<name>V6J2E4_9BACL</name>
<dbReference type="InterPro" id="IPR056300">
    <property type="entry name" value="SusG-like_C"/>
</dbReference>